<protein>
    <recommendedName>
        <fullName evidence="3">1-deoxy-D-xylulose-5-phosphate synthase</fullName>
    </recommendedName>
</protein>
<organism evidence="1 2">
    <name type="scientific">Calycomorphotria hydatis</name>
    <dbReference type="NCBI Taxonomy" id="2528027"/>
    <lineage>
        <taxon>Bacteria</taxon>
        <taxon>Pseudomonadati</taxon>
        <taxon>Planctomycetota</taxon>
        <taxon>Planctomycetia</taxon>
        <taxon>Planctomycetales</taxon>
        <taxon>Planctomycetaceae</taxon>
        <taxon>Calycomorphotria</taxon>
    </lineage>
</organism>
<dbReference type="Proteomes" id="UP000319976">
    <property type="component" value="Chromosome"/>
</dbReference>
<sequence>MSEFNSDISFTAPMAFRKCRSRIIYIEYKGEGLEGPARIGRVFFSKTGRTLYYRDQKFQSLKGIGYKANYFDIETGERYWITGPRKDRHDRLYGGQYGVEIDTDVREEYEAMLVKN</sequence>
<evidence type="ECO:0000313" key="2">
    <source>
        <dbReference type="Proteomes" id="UP000319976"/>
    </source>
</evidence>
<dbReference type="EMBL" id="CP036316">
    <property type="protein sequence ID" value="QDT66422.1"/>
    <property type="molecule type" value="Genomic_DNA"/>
</dbReference>
<dbReference type="RefSeq" id="WP_197439723.1">
    <property type="nucleotide sequence ID" value="NZ_CP036316.1"/>
</dbReference>
<accession>A0A517TDH9</accession>
<reference evidence="1 2" key="1">
    <citation type="submission" date="2019-02" db="EMBL/GenBank/DDBJ databases">
        <title>Deep-cultivation of Planctomycetes and their phenomic and genomic characterization uncovers novel biology.</title>
        <authorList>
            <person name="Wiegand S."/>
            <person name="Jogler M."/>
            <person name="Boedeker C."/>
            <person name="Pinto D."/>
            <person name="Vollmers J."/>
            <person name="Rivas-Marin E."/>
            <person name="Kohn T."/>
            <person name="Peeters S.H."/>
            <person name="Heuer A."/>
            <person name="Rast P."/>
            <person name="Oberbeckmann S."/>
            <person name="Bunk B."/>
            <person name="Jeske O."/>
            <person name="Meyerdierks A."/>
            <person name="Storesund J.E."/>
            <person name="Kallscheuer N."/>
            <person name="Luecker S."/>
            <person name="Lage O.M."/>
            <person name="Pohl T."/>
            <person name="Merkel B.J."/>
            <person name="Hornburger P."/>
            <person name="Mueller R.-W."/>
            <person name="Bruemmer F."/>
            <person name="Labrenz M."/>
            <person name="Spormann A.M."/>
            <person name="Op den Camp H."/>
            <person name="Overmann J."/>
            <person name="Amann R."/>
            <person name="Jetten M.S.M."/>
            <person name="Mascher T."/>
            <person name="Medema M.H."/>
            <person name="Devos D.P."/>
            <person name="Kaster A.-K."/>
            <person name="Ovreas L."/>
            <person name="Rohde M."/>
            <person name="Galperin M.Y."/>
            <person name="Jogler C."/>
        </authorList>
    </citation>
    <scope>NUCLEOTIDE SEQUENCE [LARGE SCALE GENOMIC DNA]</scope>
    <source>
        <strain evidence="1 2">V22</strain>
    </source>
</reference>
<name>A0A517TDH9_9PLAN</name>
<dbReference type="AlphaFoldDB" id="A0A517TDH9"/>
<evidence type="ECO:0008006" key="3">
    <source>
        <dbReference type="Google" id="ProtNLM"/>
    </source>
</evidence>
<proteinExistence type="predicted"/>
<evidence type="ECO:0000313" key="1">
    <source>
        <dbReference type="EMBL" id="QDT66422.1"/>
    </source>
</evidence>
<gene>
    <name evidence="1" type="ORF">V22_36890</name>
</gene>
<dbReference type="KEGG" id="chya:V22_36890"/>
<keyword evidence="2" id="KW-1185">Reference proteome</keyword>